<dbReference type="GO" id="GO:0009451">
    <property type="term" value="P:RNA modification"/>
    <property type="evidence" value="ECO:0007669"/>
    <property type="project" value="InterPro"/>
</dbReference>
<dbReference type="InterPro" id="IPR046960">
    <property type="entry name" value="PPR_At4g14850-like_plant"/>
</dbReference>
<dbReference type="PROSITE" id="PS51375">
    <property type="entry name" value="PPR"/>
    <property type="match status" value="4"/>
</dbReference>
<feature type="repeat" description="PPR" evidence="2">
    <location>
        <begin position="297"/>
        <end position="331"/>
    </location>
</feature>
<dbReference type="InterPro" id="IPR002885">
    <property type="entry name" value="PPR_rpt"/>
</dbReference>
<dbReference type="NCBIfam" id="TIGR00756">
    <property type="entry name" value="PPR"/>
    <property type="match status" value="4"/>
</dbReference>
<dbReference type="Proteomes" id="UP000030645">
    <property type="component" value="Unassembled WGS sequence"/>
</dbReference>
<accession>W9QNP8</accession>
<sequence>MTKTRHFSNLMNLRPSSHLQKLTSLLLLLLHHHQKPTISSVLQIQAQLTTTGLLSSDPSCILSLLNLSLSTPSTLHLAAPIFTFARTKAPNRLTWPLMLRGLGLRADPLKVFSLFSAVQRVIPNDPFVYASLLKGCARLSALREGKSVHCRVLRIGLDWNVNLVNSLISLYSCSRFLIGYARVLFDGMSDKSVVTVNSMVSGLVKNKLFDDGLGLFKRALAGVFGGAVKPNYVTLVVLVSGCVEVGRFGVGKSLHCYCCKTGLGFAVEVCNALIDLYSKFACMDESSVLFDEMAERDLVSWNTMISSCALNGNCAGAFSLFKEMRARDVGFDRVSLISLILAASSDVDLHMVKMAHGFIKAIGIEITLQIGTALINIYAKCGSIDSARKIFTEIDDGHIVSWNSMIHAYVGCGHDNEALELFSQIKSRNLKPDEVTMLGLILACRNSGELNHGVDIHSYIESCSHLNQSGILHNALIDMYAKCGDMTQAKVVFDKMPKKDVVSWTSIIVGHAVNGQGEEALVAFRRMEAEKVEPNSITFLGLLSACDHAGLVEEGKRFYDTMCNFYHIWPRIEHYGCVVDMHARSGRLEEAHKLVKSMPVEPNSVIWRMLVSACKVHSNYDMGSNLIGELTERKALYSAENHVVSSNFYAETGRWGDVLNERSFMAACKATKIAGKSSISNFSE</sequence>
<name>W9QNP8_9ROSA</name>
<gene>
    <name evidence="3" type="ORF">L484_015932</name>
</gene>
<dbReference type="eggNOG" id="KOG4197">
    <property type="taxonomic scope" value="Eukaryota"/>
</dbReference>
<feature type="repeat" description="PPR" evidence="2">
    <location>
        <begin position="398"/>
        <end position="432"/>
    </location>
</feature>
<dbReference type="KEGG" id="mnt:21399010"/>
<keyword evidence="1" id="KW-0677">Repeat</keyword>
<dbReference type="Pfam" id="PF01535">
    <property type="entry name" value="PPR"/>
    <property type="match status" value="5"/>
</dbReference>
<dbReference type="FunFam" id="1.25.40.10:FF:000242">
    <property type="entry name" value="Pentatricopeptide repeat-containing protein"/>
    <property type="match status" value="1"/>
</dbReference>
<feature type="repeat" description="PPR" evidence="2">
    <location>
        <begin position="500"/>
        <end position="534"/>
    </location>
</feature>
<evidence type="ECO:0000313" key="3">
    <source>
        <dbReference type="EMBL" id="EXB44675.1"/>
    </source>
</evidence>
<keyword evidence="4" id="KW-1185">Reference proteome</keyword>
<dbReference type="InterPro" id="IPR011990">
    <property type="entry name" value="TPR-like_helical_dom_sf"/>
</dbReference>
<organism evidence="3 4">
    <name type="scientific">Morus notabilis</name>
    <dbReference type="NCBI Taxonomy" id="981085"/>
    <lineage>
        <taxon>Eukaryota</taxon>
        <taxon>Viridiplantae</taxon>
        <taxon>Streptophyta</taxon>
        <taxon>Embryophyta</taxon>
        <taxon>Tracheophyta</taxon>
        <taxon>Spermatophyta</taxon>
        <taxon>Magnoliopsida</taxon>
        <taxon>eudicotyledons</taxon>
        <taxon>Gunneridae</taxon>
        <taxon>Pentapetalae</taxon>
        <taxon>rosids</taxon>
        <taxon>fabids</taxon>
        <taxon>Rosales</taxon>
        <taxon>Moraceae</taxon>
        <taxon>Moreae</taxon>
        <taxon>Morus</taxon>
    </lineage>
</organism>
<dbReference type="Pfam" id="PF13041">
    <property type="entry name" value="PPR_2"/>
    <property type="match status" value="2"/>
</dbReference>
<evidence type="ECO:0000313" key="4">
    <source>
        <dbReference type="Proteomes" id="UP000030645"/>
    </source>
</evidence>
<dbReference type="PANTHER" id="PTHR47926:SF347">
    <property type="entry name" value="PENTATRICOPEPTIDE REPEAT-CONTAINING PROTEIN"/>
    <property type="match status" value="1"/>
</dbReference>
<evidence type="ECO:0008006" key="5">
    <source>
        <dbReference type="Google" id="ProtNLM"/>
    </source>
</evidence>
<evidence type="ECO:0000256" key="2">
    <source>
        <dbReference type="PROSITE-ProRule" id="PRU00708"/>
    </source>
</evidence>
<protein>
    <recommendedName>
        <fullName evidence="5">Pentatricopeptide repeat-containing protein</fullName>
    </recommendedName>
</protein>
<dbReference type="OrthoDB" id="736185at2759"/>
<feature type="repeat" description="PPR" evidence="2">
    <location>
        <begin position="469"/>
        <end position="499"/>
    </location>
</feature>
<dbReference type="EMBL" id="KE343878">
    <property type="protein sequence ID" value="EXB44675.1"/>
    <property type="molecule type" value="Genomic_DNA"/>
</dbReference>
<dbReference type="PANTHER" id="PTHR47926">
    <property type="entry name" value="PENTATRICOPEPTIDE REPEAT-CONTAINING PROTEIN"/>
    <property type="match status" value="1"/>
</dbReference>
<dbReference type="GO" id="GO:0003723">
    <property type="term" value="F:RNA binding"/>
    <property type="evidence" value="ECO:0007669"/>
    <property type="project" value="InterPro"/>
</dbReference>
<dbReference type="AlphaFoldDB" id="W9QNP8"/>
<dbReference type="FunFam" id="1.25.40.10:FF:000031">
    <property type="entry name" value="Pentatricopeptide repeat-containing protein mitochondrial"/>
    <property type="match status" value="1"/>
</dbReference>
<evidence type="ECO:0000256" key="1">
    <source>
        <dbReference type="ARBA" id="ARBA00022737"/>
    </source>
</evidence>
<proteinExistence type="predicted"/>
<dbReference type="Gene3D" id="1.25.40.10">
    <property type="entry name" value="Tetratricopeptide repeat domain"/>
    <property type="match status" value="4"/>
</dbReference>
<reference evidence="4" key="1">
    <citation type="submission" date="2013-01" db="EMBL/GenBank/DDBJ databases">
        <title>Draft Genome Sequence of a Mulberry Tree, Morus notabilis C.K. Schneid.</title>
        <authorList>
            <person name="He N."/>
            <person name="Zhao S."/>
        </authorList>
    </citation>
    <scope>NUCLEOTIDE SEQUENCE</scope>
</reference>